<evidence type="ECO:0000256" key="2">
    <source>
        <dbReference type="ARBA" id="ARBA00001947"/>
    </source>
</evidence>
<comment type="cofactor">
    <cofactor evidence="2">
        <name>Zn(2+)</name>
        <dbReference type="ChEBI" id="CHEBI:29105"/>
    </cofactor>
</comment>
<dbReference type="EMBL" id="JABANU010000004">
    <property type="protein sequence ID" value="MBI5974480.1"/>
    <property type="molecule type" value="Genomic_DNA"/>
</dbReference>
<feature type="domain" description="M23ase beta-sheet core" evidence="6">
    <location>
        <begin position="66"/>
        <end position="156"/>
    </location>
</feature>
<keyword evidence="5" id="KW-0645">Protease</keyword>
<dbReference type="EC" id="3.4.24.75" evidence="4"/>
<keyword evidence="8" id="KW-1185">Reference proteome</keyword>
<dbReference type="SUPFAM" id="SSF51261">
    <property type="entry name" value="Duplicated hybrid motif"/>
    <property type="match status" value="1"/>
</dbReference>
<dbReference type="PANTHER" id="PTHR21666:SF270">
    <property type="entry name" value="MUREIN HYDROLASE ACTIVATOR ENVC"/>
    <property type="match status" value="1"/>
</dbReference>
<keyword evidence="5" id="KW-0378">Hydrolase</keyword>
<dbReference type="InterPro" id="IPR050570">
    <property type="entry name" value="Cell_wall_metabolism_enzyme"/>
</dbReference>
<accession>A0ABS0T7C7</accession>
<evidence type="ECO:0000313" key="8">
    <source>
        <dbReference type="Proteomes" id="UP000751852"/>
    </source>
</evidence>
<dbReference type="Pfam" id="PF01551">
    <property type="entry name" value="Peptidase_M23"/>
    <property type="match status" value="1"/>
</dbReference>
<dbReference type="InterPro" id="IPR011055">
    <property type="entry name" value="Dup_hybrid_motif"/>
</dbReference>
<comment type="similarity">
    <text evidence="3">Belongs to the peptidase M23B family.</text>
</comment>
<protein>
    <recommendedName>
        <fullName evidence="4">lysostaphin</fullName>
        <ecNumber evidence="4">3.4.24.75</ecNumber>
    </recommendedName>
</protein>
<reference evidence="7 8" key="1">
    <citation type="submission" date="2020-04" db="EMBL/GenBank/DDBJ databases">
        <title>Staphylococcus species from domestic dog.</title>
        <authorList>
            <person name="Paterson G.K."/>
        </authorList>
    </citation>
    <scope>NUCLEOTIDE SEQUENCE [LARGE SCALE GENOMIC DNA]</scope>
    <source>
        <strain evidence="7 8">H16/1A</strain>
    </source>
</reference>
<sequence length="184" mass="21121">MRKWLSPLILLLVLGSVIFALFYYKEHVQEHYDKYTKQLDTFFEQDRETHGFGKYNHQLSFNGNNRHYGIDYRLPVGSKVLAPTDGIVTRLFKDELGGNVLEIQESNGQYYEWFMHLDSYNVKVGDAVQVGDVIATSGNTGKQTTGPHLHFQRMNGGIGNRYAEDPKPFVESLPNGQRSLYQLK</sequence>
<dbReference type="Gene3D" id="2.70.70.10">
    <property type="entry name" value="Glucose Permease (Domain IIA)"/>
    <property type="match status" value="1"/>
</dbReference>
<evidence type="ECO:0000256" key="4">
    <source>
        <dbReference type="ARBA" id="ARBA00012322"/>
    </source>
</evidence>
<gene>
    <name evidence="7" type="ORF">HHH54_02570</name>
</gene>
<keyword evidence="5" id="KW-0482">Metalloprotease</keyword>
<name>A0ABS0T7C7_9STAP</name>
<comment type="catalytic activity">
    <reaction evidence="1">
        <text>Hydrolysis of the -Gly-|-Gly- bond in the pentaglycine inter-peptide link joining staphylococcal cell wall peptidoglycans.</text>
        <dbReference type="EC" id="3.4.24.75"/>
    </reaction>
</comment>
<comment type="caution">
    <text evidence="7">The sequence shown here is derived from an EMBL/GenBank/DDBJ whole genome shotgun (WGS) entry which is preliminary data.</text>
</comment>
<evidence type="ECO:0000256" key="5">
    <source>
        <dbReference type="ARBA" id="ARBA00023049"/>
    </source>
</evidence>
<evidence type="ECO:0000313" key="7">
    <source>
        <dbReference type="EMBL" id="MBI5974480.1"/>
    </source>
</evidence>
<dbReference type="PANTHER" id="PTHR21666">
    <property type="entry name" value="PEPTIDASE-RELATED"/>
    <property type="match status" value="1"/>
</dbReference>
<proteinExistence type="inferred from homology"/>
<evidence type="ECO:0000256" key="1">
    <source>
        <dbReference type="ARBA" id="ARBA00001667"/>
    </source>
</evidence>
<evidence type="ECO:0000259" key="6">
    <source>
        <dbReference type="Pfam" id="PF01551"/>
    </source>
</evidence>
<organism evidence="7 8">
    <name type="scientific">Staphylococcus canis</name>
    <dbReference type="NCBI Taxonomy" id="2724942"/>
    <lineage>
        <taxon>Bacteria</taxon>
        <taxon>Bacillati</taxon>
        <taxon>Bacillota</taxon>
        <taxon>Bacilli</taxon>
        <taxon>Bacillales</taxon>
        <taxon>Staphylococcaceae</taxon>
        <taxon>Staphylococcus</taxon>
    </lineage>
</organism>
<dbReference type="Proteomes" id="UP000751852">
    <property type="component" value="Unassembled WGS sequence"/>
</dbReference>
<dbReference type="RefSeq" id="WP_198617268.1">
    <property type="nucleotide sequence ID" value="NZ_JABANU010000004.1"/>
</dbReference>
<dbReference type="CDD" id="cd12797">
    <property type="entry name" value="M23_peptidase"/>
    <property type="match status" value="1"/>
</dbReference>
<dbReference type="InterPro" id="IPR016047">
    <property type="entry name" value="M23ase_b-sheet_dom"/>
</dbReference>
<evidence type="ECO:0000256" key="3">
    <source>
        <dbReference type="ARBA" id="ARBA00006646"/>
    </source>
</evidence>